<reference evidence="1" key="1">
    <citation type="submission" date="2014-09" db="EMBL/GenBank/DDBJ databases">
        <authorList>
            <person name="Magalhaes I.L.F."/>
            <person name="Oliveira U."/>
            <person name="Santos F.R."/>
            <person name="Vidigal T.H.D.A."/>
            <person name="Brescovit A.D."/>
            <person name="Santos A.J."/>
        </authorList>
    </citation>
    <scope>NUCLEOTIDE SEQUENCE</scope>
    <source>
        <tissue evidence="1">Shoot tissue taken approximately 20 cm above the soil surface</tissue>
    </source>
</reference>
<name>A0A0A8YE89_ARUDO</name>
<organism evidence="1">
    <name type="scientific">Arundo donax</name>
    <name type="common">Giant reed</name>
    <name type="synonym">Donax arundinaceus</name>
    <dbReference type="NCBI Taxonomy" id="35708"/>
    <lineage>
        <taxon>Eukaryota</taxon>
        <taxon>Viridiplantae</taxon>
        <taxon>Streptophyta</taxon>
        <taxon>Embryophyta</taxon>
        <taxon>Tracheophyta</taxon>
        <taxon>Spermatophyta</taxon>
        <taxon>Magnoliopsida</taxon>
        <taxon>Liliopsida</taxon>
        <taxon>Poales</taxon>
        <taxon>Poaceae</taxon>
        <taxon>PACMAD clade</taxon>
        <taxon>Arundinoideae</taxon>
        <taxon>Arundineae</taxon>
        <taxon>Arundo</taxon>
    </lineage>
</organism>
<proteinExistence type="predicted"/>
<protein>
    <submittedName>
        <fullName evidence="1">Uncharacterized protein</fullName>
    </submittedName>
</protein>
<dbReference type="AlphaFoldDB" id="A0A0A8YE89"/>
<reference evidence="1" key="2">
    <citation type="journal article" date="2015" name="Data Brief">
        <title>Shoot transcriptome of the giant reed, Arundo donax.</title>
        <authorList>
            <person name="Barrero R.A."/>
            <person name="Guerrero F.D."/>
            <person name="Moolhuijzen P."/>
            <person name="Goolsby J.A."/>
            <person name="Tidwell J."/>
            <person name="Bellgard S.E."/>
            <person name="Bellgard M.I."/>
        </authorList>
    </citation>
    <scope>NUCLEOTIDE SEQUENCE</scope>
    <source>
        <tissue evidence="1">Shoot tissue taken approximately 20 cm above the soil surface</tissue>
    </source>
</reference>
<evidence type="ECO:0000313" key="1">
    <source>
        <dbReference type="EMBL" id="JAD21467.1"/>
    </source>
</evidence>
<sequence length="38" mass="4094">MLVVYGRFGPVESLIGLIGRYLAVDFSSVIPILKLVAS</sequence>
<dbReference type="EMBL" id="GBRH01276428">
    <property type="protein sequence ID" value="JAD21467.1"/>
    <property type="molecule type" value="Transcribed_RNA"/>
</dbReference>
<accession>A0A0A8YE89</accession>